<protein>
    <recommendedName>
        <fullName evidence="2">TrpR like protein, YerC/YecD</fullName>
    </recommendedName>
</protein>
<comment type="caution">
    <text evidence="1">The sequence shown here is derived from an EMBL/GenBank/DDBJ whole genome shotgun (WGS) entry which is preliminary data.</text>
</comment>
<dbReference type="InterPro" id="IPR038116">
    <property type="entry name" value="TrpR-like_sf"/>
</dbReference>
<sequence>MRRYRFLQKEEVYEALNRLRDAFLAAKDGTEVERIISGLLTFDEKMKIGRRIQVAEYLNQDYGEEEISNLLRVGKATISAITRKVEEFPDCFELLKMRRKKVENEYQGKGYQRSGGSLRVFKPRVYTGFKRKDVKR</sequence>
<name>A0A831YTG5_UNCKA</name>
<dbReference type="GO" id="GO:0003700">
    <property type="term" value="F:DNA-binding transcription factor activity"/>
    <property type="evidence" value="ECO:0007669"/>
    <property type="project" value="InterPro"/>
</dbReference>
<organism evidence="1">
    <name type="scientific">candidate division WWE3 bacterium</name>
    <dbReference type="NCBI Taxonomy" id="2053526"/>
    <lineage>
        <taxon>Bacteria</taxon>
        <taxon>Katanobacteria</taxon>
    </lineage>
</organism>
<gene>
    <name evidence="1" type="ORF">ENR01_02465</name>
</gene>
<dbReference type="SUPFAM" id="SSF48295">
    <property type="entry name" value="TrpR-like"/>
    <property type="match status" value="1"/>
</dbReference>
<dbReference type="EMBL" id="DSPJ01000066">
    <property type="protein sequence ID" value="HEX61996.1"/>
    <property type="molecule type" value="Genomic_DNA"/>
</dbReference>
<dbReference type="InterPro" id="IPR000831">
    <property type="entry name" value="Trp_repress"/>
</dbReference>
<dbReference type="GO" id="GO:0043565">
    <property type="term" value="F:sequence-specific DNA binding"/>
    <property type="evidence" value="ECO:0007669"/>
    <property type="project" value="InterPro"/>
</dbReference>
<proteinExistence type="predicted"/>
<accession>A0A831YTG5</accession>
<dbReference type="Gene3D" id="1.10.1270.10">
    <property type="entry name" value="TrpR-like"/>
    <property type="match status" value="1"/>
</dbReference>
<evidence type="ECO:0000313" key="1">
    <source>
        <dbReference type="EMBL" id="HEX61996.1"/>
    </source>
</evidence>
<dbReference type="AlphaFoldDB" id="A0A831YTG5"/>
<reference evidence="1" key="1">
    <citation type="journal article" date="2020" name="mSystems">
        <title>Genome- and Community-Level Interaction Insights into Carbon Utilization and Element Cycling Functions of Hydrothermarchaeota in Hydrothermal Sediment.</title>
        <authorList>
            <person name="Zhou Z."/>
            <person name="Liu Y."/>
            <person name="Xu W."/>
            <person name="Pan J."/>
            <person name="Luo Z.H."/>
            <person name="Li M."/>
        </authorList>
    </citation>
    <scope>NUCLEOTIDE SEQUENCE [LARGE SCALE GENOMIC DNA]</scope>
    <source>
        <strain evidence="1">SpSt-361</strain>
    </source>
</reference>
<dbReference type="Pfam" id="PF01371">
    <property type="entry name" value="Trp_repressor"/>
    <property type="match status" value="1"/>
</dbReference>
<dbReference type="InterPro" id="IPR010921">
    <property type="entry name" value="Trp_repressor/repl_initiator"/>
</dbReference>
<evidence type="ECO:0008006" key="2">
    <source>
        <dbReference type="Google" id="ProtNLM"/>
    </source>
</evidence>